<keyword evidence="2" id="KW-0472">Membrane</keyword>
<dbReference type="PRINTS" id="PR00813">
    <property type="entry name" value="BCTERIALGSPG"/>
</dbReference>
<dbReference type="InterPro" id="IPR045584">
    <property type="entry name" value="Pilin-like"/>
</dbReference>
<dbReference type="InterPro" id="IPR000983">
    <property type="entry name" value="Bac_GSPG_pilin"/>
</dbReference>
<dbReference type="Gene3D" id="3.30.700.10">
    <property type="entry name" value="Glycoprotein, Type 4 Pilin"/>
    <property type="match status" value="1"/>
</dbReference>
<dbReference type="AlphaFoldDB" id="A0A226BYP5"/>
<keyword evidence="2" id="KW-0812">Transmembrane</keyword>
<keyword evidence="1" id="KW-0488">Methylation</keyword>
<accession>A0A226BYP5</accession>
<keyword evidence="4" id="KW-1185">Reference proteome</keyword>
<evidence type="ECO:0000313" key="4">
    <source>
        <dbReference type="Proteomes" id="UP000214588"/>
    </source>
</evidence>
<dbReference type="NCBIfam" id="TIGR02532">
    <property type="entry name" value="IV_pilin_GFxxxE"/>
    <property type="match status" value="1"/>
</dbReference>
<dbReference type="RefSeq" id="WP_089023341.1">
    <property type="nucleotide sequence ID" value="NZ_NIQC01000009.1"/>
</dbReference>
<evidence type="ECO:0000256" key="2">
    <source>
        <dbReference type="SAM" id="Phobius"/>
    </source>
</evidence>
<dbReference type="EMBL" id="NIQC01000009">
    <property type="protein sequence ID" value="OWZ84051.1"/>
    <property type="molecule type" value="Genomic_DNA"/>
</dbReference>
<proteinExistence type="predicted"/>
<evidence type="ECO:0000313" key="3">
    <source>
        <dbReference type="EMBL" id="OWZ84051.1"/>
    </source>
</evidence>
<organism evidence="3 4">
    <name type="scientific">Natranaerobius trueperi</name>
    <dbReference type="NCBI Taxonomy" id="759412"/>
    <lineage>
        <taxon>Bacteria</taxon>
        <taxon>Bacillati</taxon>
        <taxon>Bacillota</taxon>
        <taxon>Clostridia</taxon>
        <taxon>Natranaerobiales</taxon>
        <taxon>Natranaerobiaceae</taxon>
        <taxon>Natranaerobius</taxon>
    </lineage>
</organism>
<evidence type="ECO:0008006" key="5">
    <source>
        <dbReference type="Google" id="ProtNLM"/>
    </source>
</evidence>
<comment type="caution">
    <text evidence="3">The sequence shown here is derived from an EMBL/GenBank/DDBJ whole genome shotgun (WGS) entry which is preliminary data.</text>
</comment>
<dbReference type="SUPFAM" id="SSF54523">
    <property type="entry name" value="Pili subunits"/>
    <property type="match status" value="1"/>
</dbReference>
<feature type="transmembrane region" description="Helical" evidence="2">
    <location>
        <begin position="15"/>
        <end position="36"/>
    </location>
</feature>
<protein>
    <recommendedName>
        <fullName evidence="5">Prepilin-type cleavage/methylation domain-containing protein</fullName>
    </recommendedName>
</protein>
<evidence type="ECO:0000256" key="1">
    <source>
        <dbReference type="ARBA" id="ARBA00022481"/>
    </source>
</evidence>
<reference evidence="3 4" key="1">
    <citation type="submission" date="2017-06" db="EMBL/GenBank/DDBJ databases">
        <title>Draft Genome Sequence of Natranaerobius trueperi halophilic, alkalithermophilic bacteria from soda lakes.</title>
        <authorList>
            <person name="Zhao B."/>
        </authorList>
    </citation>
    <scope>NUCLEOTIDE SEQUENCE [LARGE SCALE GENOMIC DNA]</scope>
    <source>
        <strain evidence="3 4">DSM 18760</strain>
    </source>
</reference>
<dbReference type="GO" id="GO:0015628">
    <property type="term" value="P:protein secretion by the type II secretion system"/>
    <property type="evidence" value="ECO:0007669"/>
    <property type="project" value="InterPro"/>
</dbReference>
<dbReference type="InterPro" id="IPR012902">
    <property type="entry name" value="N_methyl_site"/>
</dbReference>
<gene>
    <name evidence="3" type="ORF">CDO51_05690</name>
</gene>
<keyword evidence="2" id="KW-1133">Transmembrane helix</keyword>
<dbReference type="GO" id="GO:0015627">
    <property type="term" value="C:type II protein secretion system complex"/>
    <property type="evidence" value="ECO:0007669"/>
    <property type="project" value="InterPro"/>
</dbReference>
<sequence>MNFFKIYNFVLGEKGFTLVELLAVVVILGILISISVPKVIQVVDNAQGEADLADLNALRSAVEIYSLQNRKLEQIGEGKWVDDFFEKYINTQLEDADRIVKNTLELEDFSEAYKTATSWQDVINNLTPKMEDEMSKNLYIGLT</sequence>
<dbReference type="PROSITE" id="PS00409">
    <property type="entry name" value="PROKAR_NTER_METHYL"/>
    <property type="match status" value="1"/>
</dbReference>
<dbReference type="Proteomes" id="UP000214588">
    <property type="component" value="Unassembled WGS sequence"/>
</dbReference>
<dbReference type="Pfam" id="PF07963">
    <property type="entry name" value="N_methyl"/>
    <property type="match status" value="1"/>
</dbReference>
<name>A0A226BYP5_9FIRM</name>